<keyword evidence="2" id="KW-0479">Metal-binding</keyword>
<evidence type="ECO:0000313" key="8">
    <source>
        <dbReference type="Proteomes" id="UP000237423"/>
    </source>
</evidence>
<dbReference type="PANTHER" id="PTHR11086">
    <property type="entry name" value="DEOXYCYTIDYLATE DEAMINASE-RELATED"/>
    <property type="match status" value="1"/>
</dbReference>
<dbReference type="InterPro" id="IPR016193">
    <property type="entry name" value="Cytidine_deaminase-like"/>
</dbReference>
<dbReference type="PROSITE" id="PS00903">
    <property type="entry name" value="CYT_DCMP_DEAMINASES_1"/>
    <property type="match status" value="1"/>
</dbReference>
<dbReference type="InterPro" id="IPR016192">
    <property type="entry name" value="APOBEC/CMP_deaminase_Zn-bd"/>
</dbReference>
<evidence type="ECO:0000256" key="5">
    <source>
        <dbReference type="SAM" id="MobiDB-lite"/>
    </source>
</evidence>
<dbReference type="NCBIfam" id="NF041025">
    <property type="entry name" value="antiphage_deaminase"/>
    <property type="match status" value="1"/>
</dbReference>
<sequence length="517" mass="58555">MANSAVKLKTSSTPSSKKSTSLDTTEIIKSRRSQELVIALCGAVGSGIKNLQKNLLDQLDKNDYHVEHIRLSDLIADYSSENESEKERIKNLVGFARYKELQDLGDSLRNQYGNGIVSEFAIGRIALLRESNFGSDLNTPPRALKVTKKVAYIIDQVKHPDEIELLREVYRNNFYLIGLLRTENERRKNLKENDRMTETEIVSLIERDRKATEKYGQQVEESLHKSDYFIRNIDVAEKISKSVDRFIKLVHGTNHITPTKDETGIYAAYSASLRSACLSRQVGAAITDDIGVVISTGCNDVPKFGGGLYDSETSRDNRCFNLDQGLCHNDKHKSILRSEIESILNVYNIVNSKDIADKILKNSKAKSLIEYSRAIHAEMDAIIALARSSNNTLGRTLYCTTYPCHICARHIVASGIKRVVYIEPYEKSLAIELHSDAIYQPENRTQEEKVLFENFEGVSPKRYAKFFGISKVRKDNNGRAMPYAIKDSGHVDPQYLDSYFDYELKIIGILREKFPES</sequence>
<feature type="domain" description="CMP/dCMP-type deaminase" evidence="6">
    <location>
        <begin position="259"/>
        <end position="432"/>
    </location>
</feature>
<evidence type="ECO:0000256" key="4">
    <source>
        <dbReference type="ARBA" id="ARBA00022833"/>
    </source>
</evidence>
<dbReference type="Gene3D" id="3.40.140.10">
    <property type="entry name" value="Cytidine Deaminase, domain 2"/>
    <property type="match status" value="1"/>
</dbReference>
<dbReference type="Proteomes" id="UP000237423">
    <property type="component" value="Unassembled WGS sequence"/>
</dbReference>
<dbReference type="PANTHER" id="PTHR11086:SF18">
    <property type="entry name" value="DEOXYCYTIDYLATE DEAMINASE"/>
    <property type="match status" value="1"/>
</dbReference>
<keyword evidence="4" id="KW-0862">Zinc</keyword>
<dbReference type="AlphaFoldDB" id="A0A2S5CKD3"/>
<dbReference type="InterPro" id="IPR027417">
    <property type="entry name" value="P-loop_NTPase"/>
</dbReference>
<evidence type="ECO:0000256" key="1">
    <source>
        <dbReference type="ARBA" id="ARBA00006576"/>
    </source>
</evidence>
<evidence type="ECO:0000313" key="7">
    <source>
        <dbReference type="EMBL" id="POZ51227.1"/>
    </source>
</evidence>
<comment type="similarity">
    <text evidence="1">Belongs to the cytidine and deoxycytidylate deaminase family.</text>
</comment>
<proteinExistence type="inferred from homology"/>
<gene>
    <name evidence="7" type="ORF">AADEFJLK_03191</name>
</gene>
<dbReference type="GO" id="GO:0008270">
    <property type="term" value="F:zinc ion binding"/>
    <property type="evidence" value="ECO:0007669"/>
    <property type="project" value="InterPro"/>
</dbReference>
<feature type="region of interest" description="Disordered" evidence="5">
    <location>
        <begin position="1"/>
        <end position="24"/>
    </location>
</feature>
<dbReference type="GO" id="GO:0005737">
    <property type="term" value="C:cytoplasm"/>
    <property type="evidence" value="ECO:0007669"/>
    <property type="project" value="TreeGrafter"/>
</dbReference>
<accession>A0A2S5CKD3</accession>
<evidence type="ECO:0000256" key="3">
    <source>
        <dbReference type="ARBA" id="ARBA00022801"/>
    </source>
</evidence>
<dbReference type="RefSeq" id="WP_103974927.1">
    <property type="nucleotide sequence ID" value="NZ_JAGVVN010000001.1"/>
</dbReference>
<dbReference type="InterPro" id="IPR002125">
    <property type="entry name" value="CMP_dCMP_dom"/>
</dbReference>
<dbReference type="GO" id="GO:0004132">
    <property type="term" value="F:dCMP deaminase activity"/>
    <property type="evidence" value="ECO:0007669"/>
    <property type="project" value="TreeGrafter"/>
</dbReference>
<dbReference type="PROSITE" id="PS51747">
    <property type="entry name" value="CYT_DCMP_DEAMINASES_2"/>
    <property type="match status" value="1"/>
</dbReference>
<comment type="caution">
    <text evidence="7">The sequence shown here is derived from an EMBL/GenBank/DDBJ whole genome shotgun (WGS) entry which is preliminary data.</text>
</comment>
<dbReference type="InterPro" id="IPR015517">
    <property type="entry name" value="dCMP_deaminase-rel"/>
</dbReference>
<organism evidence="7 8">
    <name type="scientific">Methylovulum psychrotolerans</name>
    <dbReference type="NCBI Taxonomy" id="1704499"/>
    <lineage>
        <taxon>Bacteria</taxon>
        <taxon>Pseudomonadati</taxon>
        <taxon>Pseudomonadota</taxon>
        <taxon>Gammaproteobacteria</taxon>
        <taxon>Methylococcales</taxon>
        <taxon>Methylococcaceae</taxon>
        <taxon>Methylovulum</taxon>
    </lineage>
</organism>
<dbReference type="Gene3D" id="3.40.50.300">
    <property type="entry name" value="P-loop containing nucleotide triphosphate hydrolases"/>
    <property type="match status" value="1"/>
</dbReference>
<evidence type="ECO:0000259" key="6">
    <source>
        <dbReference type="PROSITE" id="PS51747"/>
    </source>
</evidence>
<dbReference type="Pfam" id="PF00383">
    <property type="entry name" value="dCMP_cyt_deam_1"/>
    <property type="match status" value="1"/>
</dbReference>
<evidence type="ECO:0000256" key="2">
    <source>
        <dbReference type="ARBA" id="ARBA00022723"/>
    </source>
</evidence>
<feature type="compositionally biased region" description="Low complexity" evidence="5">
    <location>
        <begin position="7"/>
        <end position="24"/>
    </location>
</feature>
<keyword evidence="3" id="KW-0378">Hydrolase</keyword>
<dbReference type="SUPFAM" id="SSF53927">
    <property type="entry name" value="Cytidine deaminase-like"/>
    <property type="match status" value="1"/>
</dbReference>
<dbReference type="EMBL" id="PGFZ01000007">
    <property type="protein sequence ID" value="POZ51227.1"/>
    <property type="molecule type" value="Genomic_DNA"/>
</dbReference>
<protein>
    <submittedName>
        <fullName evidence="7">Cytidine deaminase</fullName>
    </submittedName>
</protein>
<reference evidence="7 8" key="1">
    <citation type="submission" date="2017-11" db="EMBL/GenBank/DDBJ databases">
        <title>Draft Genome Sequence of Methylobacter psychrotolerans Sph1T, an Obligate Methanotroph from Low-Temperature Environments.</title>
        <authorList>
            <person name="Oshkin I.Y."/>
            <person name="Miroshnikov K."/>
            <person name="Belova S.E."/>
            <person name="Korzhenkov A."/>
            <person name="Toshchakov S.V."/>
            <person name="Dedysh S.N."/>
        </authorList>
    </citation>
    <scope>NUCLEOTIDE SEQUENCE [LARGE SCALE GENOMIC DNA]</scope>
    <source>
        <strain evidence="7 8">Sph1</strain>
    </source>
</reference>
<name>A0A2S5CKD3_9GAMM</name>